<evidence type="ECO:0000259" key="2">
    <source>
        <dbReference type="PROSITE" id="PS51192"/>
    </source>
</evidence>
<dbReference type="GO" id="GO:0003677">
    <property type="term" value="F:DNA binding"/>
    <property type="evidence" value="ECO:0007669"/>
    <property type="project" value="UniProtKB-KW"/>
</dbReference>
<keyword evidence="4" id="KW-1185">Reference proteome</keyword>
<dbReference type="InterPro" id="IPR050742">
    <property type="entry name" value="Helicase_Restrict-Modif_Enz"/>
</dbReference>
<reference evidence="3 4" key="1">
    <citation type="submission" date="2018-06" db="EMBL/GenBank/DDBJ databases">
        <title>Streptacidiphilus pinicola sp. nov., isolated from pine grove soil.</title>
        <authorList>
            <person name="Roh S.G."/>
            <person name="Park S."/>
            <person name="Kim M.-K."/>
            <person name="Yun B.-R."/>
            <person name="Park J."/>
            <person name="Kim M.J."/>
            <person name="Kim Y.S."/>
            <person name="Kim S.B."/>
        </authorList>
    </citation>
    <scope>NUCLEOTIDE SEQUENCE [LARGE SCALE GENOMIC DNA]</scope>
    <source>
        <strain evidence="3 4">MMS16-CNU450</strain>
    </source>
</reference>
<protein>
    <submittedName>
        <fullName evidence="3">Restriction endonuclease</fullName>
    </submittedName>
</protein>
<dbReference type="InterPro" id="IPR006935">
    <property type="entry name" value="Helicase/UvrB_N"/>
</dbReference>
<dbReference type="SUPFAM" id="SSF52540">
    <property type="entry name" value="P-loop containing nucleoside triphosphate hydrolases"/>
    <property type="match status" value="1"/>
</dbReference>
<dbReference type="AlphaFoldDB" id="A0A2X0KGF3"/>
<dbReference type="InterPro" id="IPR013670">
    <property type="entry name" value="EcoEI_R_C_dom"/>
</dbReference>
<dbReference type="PANTHER" id="PTHR47396:SF1">
    <property type="entry name" value="ATP-DEPENDENT HELICASE IRC3-RELATED"/>
    <property type="match status" value="1"/>
</dbReference>
<dbReference type="Pfam" id="PF04851">
    <property type="entry name" value="ResIII"/>
    <property type="match status" value="1"/>
</dbReference>
<feature type="coiled-coil region" evidence="1">
    <location>
        <begin position="172"/>
        <end position="228"/>
    </location>
</feature>
<comment type="caution">
    <text evidence="3">The sequence shown here is derived from an EMBL/GenBank/DDBJ whole genome shotgun (WGS) entry which is preliminary data.</text>
</comment>
<feature type="domain" description="Helicase ATP-binding" evidence="2">
    <location>
        <begin position="438"/>
        <end position="633"/>
    </location>
</feature>
<organism evidence="3 4">
    <name type="scientific">Streptacidiphilus pinicola</name>
    <dbReference type="NCBI Taxonomy" id="2219663"/>
    <lineage>
        <taxon>Bacteria</taxon>
        <taxon>Bacillati</taxon>
        <taxon>Actinomycetota</taxon>
        <taxon>Actinomycetes</taxon>
        <taxon>Kitasatosporales</taxon>
        <taxon>Streptomycetaceae</taxon>
        <taxon>Streptacidiphilus</taxon>
    </lineage>
</organism>
<dbReference type="Gene3D" id="3.40.50.300">
    <property type="entry name" value="P-loop containing nucleotide triphosphate hydrolases"/>
    <property type="match status" value="2"/>
</dbReference>
<proteinExistence type="predicted"/>
<dbReference type="GO" id="GO:0009035">
    <property type="term" value="F:type I site-specific deoxyribonuclease activity"/>
    <property type="evidence" value="ECO:0007669"/>
    <property type="project" value="UniProtKB-EC"/>
</dbReference>
<dbReference type="GO" id="GO:0005829">
    <property type="term" value="C:cytosol"/>
    <property type="evidence" value="ECO:0007669"/>
    <property type="project" value="TreeGrafter"/>
</dbReference>
<dbReference type="GO" id="GO:0009307">
    <property type="term" value="P:DNA restriction-modification system"/>
    <property type="evidence" value="ECO:0007669"/>
    <property type="project" value="UniProtKB-KW"/>
</dbReference>
<dbReference type="Pfam" id="PF00271">
    <property type="entry name" value="Helicase_C"/>
    <property type="match status" value="1"/>
</dbReference>
<dbReference type="EMBL" id="QKYN01000031">
    <property type="protein sequence ID" value="RAG86169.1"/>
    <property type="molecule type" value="Genomic_DNA"/>
</dbReference>
<accession>A0A2X0KGF3</accession>
<dbReference type="PROSITE" id="PS51192">
    <property type="entry name" value="HELICASE_ATP_BIND_1"/>
    <property type="match status" value="1"/>
</dbReference>
<dbReference type="Gene3D" id="3.90.1570.30">
    <property type="match status" value="1"/>
</dbReference>
<dbReference type="InterPro" id="IPR001650">
    <property type="entry name" value="Helicase_C-like"/>
</dbReference>
<evidence type="ECO:0000256" key="1">
    <source>
        <dbReference type="SAM" id="Coils"/>
    </source>
</evidence>
<name>A0A2X0KGF3_9ACTN</name>
<dbReference type="RefSeq" id="WP_111500114.1">
    <property type="nucleotide sequence ID" value="NZ_QKYN01000031.1"/>
</dbReference>
<dbReference type="InterPro" id="IPR014001">
    <property type="entry name" value="Helicase_ATP-bd"/>
</dbReference>
<dbReference type="SMART" id="SM00487">
    <property type="entry name" value="DEXDc"/>
    <property type="match status" value="1"/>
</dbReference>
<dbReference type="OrthoDB" id="9776021at2"/>
<dbReference type="PANTHER" id="PTHR47396">
    <property type="entry name" value="TYPE I RESTRICTION ENZYME ECOKI R PROTEIN"/>
    <property type="match status" value="1"/>
</dbReference>
<keyword evidence="3" id="KW-0255">Endonuclease</keyword>
<keyword evidence="3" id="KW-0378">Hydrolase</keyword>
<dbReference type="CDD" id="cd18032">
    <property type="entry name" value="DEXHc_RE_I_III_res"/>
    <property type="match status" value="1"/>
</dbReference>
<dbReference type="Pfam" id="PF04313">
    <property type="entry name" value="HSDR_N"/>
    <property type="match status" value="1"/>
</dbReference>
<gene>
    <name evidence="3" type="ORF">DN069_07760</name>
</gene>
<dbReference type="InterPro" id="IPR027417">
    <property type="entry name" value="P-loop_NTPase"/>
</dbReference>
<sequence length="1187" mass="132511">MDEALRDLAKSSANFGVLFQYEPLLALYGAQAETMVFTNPNAALVQAGQFGEVLAEELVQRVGLRVEGDRQIDRLRALTGIGALTPSVRDAFDELRVERNRAAHRHLFDTTRALKAVETCFELGNWFHLAISGKRTVSAFVPPTPPAMEQVVTDPAEVAELHEALESHRRALALSRTRLAETRQQQAEAERRAQAEAAQMVESAEAARAELAARLEQMEAEIVALRAVQQQDYQLARKQPAPVGRAAREAIVERAQRPKPLSEVQAREVIDQMLVEAGWLVQDRDDLNPRAGVGVAVREFTLATGRADYVLYVDGMIVGVVEAKREGEVLSHALTQNDRYARGVLKEFRLAVWREEEPFAFRYATTGAETYFLNRIDPDARSREVFTFHKPDTLAAWMQRADDSKQASTFRAALRALPSLETGGLRDAQVEAIRGLEDSLAQDQPRALIQMATGAGKTFTAVTETYRLLKYGQAKRVLFLVDRNNLAKQALAEFRNYTTPDDGRKLSELYGVDRLGAAGLQETSSVVICTVQKMYALLRGEALVDDDAADEQADDSESETAYRRERPVEVAYNPDVPIESFDLIVVDECHRSIYGLWRGVLEYFDAHLVGLTATPTPQTRGFFHQNLVSRYSFAKAVADGVNVDFDVVELLTDIREQGSTIEAGTTVPILDRETRQRRLQELEDDFSYTGQQIGRNVIAEDEVRTVLQTYRDNWQRWFPGRLALPKTLIFAVSEAHAEEVVKQAKEVFGRGDDFATKITYKSRQSGKNPDELINNLRNSPQLRIAVTVDMIATGTDVRALECVIFLRAVRSAVLFEQMKGRGARSIDDEELRERTPGAEESVPPVTKDRFVLIDAAGVTLSPLVDAKPLPRSRGLSLHKLLDKAGSGAISAEETAVLARRLGRLAKQLTEDQHATVEQASGGAPLREITRDLVDASDPDRQQDTADAQGLAAARKLIREAIKPLADADLRKTILDLHKDHDLTIDEVSEATLTTFREVPREERARQYVADWHALLETKRDELTAVEIALGQQRVAPKAAYAALKELAAYIKRPQYEWTPQTLWQAYEDLGRAASRRGQTAGIPDLISLIRFELGAESELRPYRTTVEERFAGWLQRQRQAGADYSDEQLWWLERICHRVASDVGVEVEALREEPFIERGGSRGFIAAFGGDAKAARELLTELNQELA</sequence>
<dbReference type="Pfam" id="PF08463">
    <property type="entry name" value="EcoEI_R_C"/>
    <property type="match status" value="1"/>
</dbReference>
<keyword evidence="1" id="KW-0175">Coiled coil</keyword>
<dbReference type="InterPro" id="IPR007409">
    <property type="entry name" value="Restrct_endonuc_type1_HsdR_N"/>
</dbReference>
<evidence type="ECO:0000313" key="3">
    <source>
        <dbReference type="EMBL" id="RAG86169.1"/>
    </source>
</evidence>
<dbReference type="GO" id="GO:0005524">
    <property type="term" value="F:ATP binding"/>
    <property type="evidence" value="ECO:0007669"/>
    <property type="project" value="UniProtKB-KW"/>
</dbReference>
<keyword evidence="3" id="KW-0540">Nuclease</keyword>
<evidence type="ECO:0000313" key="4">
    <source>
        <dbReference type="Proteomes" id="UP000248889"/>
    </source>
</evidence>
<dbReference type="Proteomes" id="UP000248889">
    <property type="component" value="Unassembled WGS sequence"/>
</dbReference>